<dbReference type="RefSeq" id="XP_012209346.1">
    <property type="nucleotide sequence ID" value="XM_012353956.1"/>
</dbReference>
<keyword evidence="1" id="KW-0472">Membrane</keyword>
<dbReference type="KEGG" id="spar:SPRG_13081"/>
<keyword evidence="1" id="KW-0812">Transmembrane</keyword>
<dbReference type="InterPro" id="IPR025424">
    <property type="entry name" value="YrhK_domain"/>
</dbReference>
<feature type="transmembrane region" description="Helical" evidence="1">
    <location>
        <begin position="144"/>
        <end position="166"/>
    </location>
</feature>
<sequence length="264" mass="28693">MLARHEVLTPASPYTRVLAKANGEAMGWRRKLVFFALETSSVSYWVGGLAFLLGSFFFYPRAGSTPGDSWVGAYCYLLGCLAFLCGSCIDSYEARIEHVDGPPGLLRFAPVAASGCNVLGSVQFVIGGVYYLPNYFAIAPTYGSWLFISGCLTFCGAIAVDVARLATYSHASSTPVRRRWSQILSPWYLVSLLNLVGNIFFIVGAYSYLPQFVACHDADVARVNLAFAASQFIVGSVCFSIAPLVQMYAIDEDLSSPSVLFLQL</sequence>
<evidence type="ECO:0000256" key="1">
    <source>
        <dbReference type="SAM" id="Phobius"/>
    </source>
</evidence>
<dbReference type="Proteomes" id="UP000030745">
    <property type="component" value="Unassembled WGS sequence"/>
</dbReference>
<dbReference type="OMA" id="GAYCYLL"/>
<dbReference type="Pfam" id="PF14145">
    <property type="entry name" value="YrhK"/>
    <property type="match status" value="2"/>
</dbReference>
<feature type="transmembrane region" description="Helical" evidence="1">
    <location>
        <begin position="229"/>
        <end position="250"/>
    </location>
</feature>
<keyword evidence="1" id="KW-1133">Transmembrane helix</keyword>
<feature type="transmembrane region" description="Helical" evidence="1">
    <location>
        <begin position="104"/>
        <end position="132"/>
    </location>
</feature>
<evidence type="ECO:0000313" key="3">
    <source>
        <dbReference type="EMBL" id="KDO19976.1"/>
    </source>
</evidence>
<keyword evidence="4" id="KW-1185">Reference proteome</keyword>
<gene>
    <name evidence="3" type="ORF">SPRG_13081</name>
</gene>
<dbReference type="OrthoDB" id="369339at2759"/>
<protein>
    <recommendedName>
        <fullName evidence="2">YrhK domain-containing protein</fullName>
    </recommendedName>
</protein>
<dbReference type="EMBL" id="KK583328">
    <property type="protein sequence ID" value="KDO19976.1"/>
    <property type="molecule type" value="Genomic_DNA"/>
</dbReference>
<feature type="transmembrane region" description="Helical" evidence="1">
    <location>
        <begin position="187"/>
        <end position="209"/>
    </location>
</feature>
<organism evidence="3 4">
    <name type="scientific">Saprolegnia parasitica (strain CBS 223.65)</name>
    <dbReference type="NCBI Taxonomy" id="695850"/>
    <lineage>
        <taxon>Eukaryota</taxon>
        <taxon>Sar</taxon>
        <taxon>Stramenopiles</taxon>
        <taxon>Oomycota</taxon>
        <taxon>Saprolegniomycetes</taxon>
        <taxon>Saprolegniales</taxon>
        <taxon>Saprolegniaceae</taxon>
        <taxon>Saprolegnia</taxon>
    </lineage>
</organism>
<evidence type="ECO:0000313" key="4">
    <source>
        <dbReference type="Proteomes" id="UP000030745"/>
    </source>
</evidence>
<reference evidence="3 4" key="1">
    <citation type="journal article" date="2013" name="PLoS Genet.">
        <title>Distinctive expansion of potential virulence genes in the genome of the oomycete fish pathogen Saprolegnia parasitica.</title>
        <authorList>
            <person name="Jiang R.H."/>
            <person name="de Bruijn I."/>
            <person name="Haas B.J."/>
            <person name="Belmonte R."/>
            <person name="Lobach L."/>
            <person name="Christie J."/>
            <person name="van den Ackerveken G."/>
            <person name="Bottin A."/>
            <person name="Bulone V."/>
            <person name="Diaz-Moreno S.M."/>
            <person name="Dumas B."/>
            <person name="Fan L."/>
            <person name="Gaulin E."/>
            <person name="Govers F."/>
            <person name="Grenville-Briggs L.J."/>
            <person name="Horner N.R."/>
            <person name="Levin J.Z."/>
            <person name="Mammella M."/>
            <person name="Meijer H.J."/>
            <person name="Morris P."/>
            <person name="Nusbaum C."/>
            <person name="Oome S."/>
            <person name="Phillips A.J."/>
            <person name="van Rooyen D."/>
            <person name="Rzeszutek E."/>
            <person name="Saraiva M."/>
            <person name="Secombes C.J."/>
            <person name="Seidl M.F."/>
            <person name="Snel B."/>
            <person name="Stassen J.H."/>
            <person name="Sykes S."/>
            <person name="Tripathy S."/>
            <person name="van den Berg H."/>
            <person name="Vega-Arreguin J.C."/>
            <person name="Wawra S."/>
            <person name="Young S.K."/>
            <person name="Zeng Q."/>
            <person name="Dieguez-Uribeondo J."/>
            <person name="Russ C."/>
            <person name="Tyler B.M."/>
            <person name="van West P."/>
        </authorList>
    </citation>
    <scope>NUCLEOTIDE SEQUENCE [LARGE SCALE GENOMIC DNA]</scope>
    <source>
        <strain evidence="3 4">CBS 223.65</strain>
    </source>
</reference>
<accession>A0A067C075</accession>
<proteinExistence type="predicted"/>
<feature type="transmembrane region" description="Helical" evidence="1">
    <location>
        <begin position="32"/>
        <end position="59"/>
    </location>
</feature>
<feature type="domain" description="YrhK" evidence="2">
    <location>
        <begin position="113"/>
        <end position="155"/>
    </location>
</feature>
<dbReference type="GeneID" id="24134987"/>
<name>A0A067C075_SAPPC</name>
<evidence type="ECO:0000259" key="2">
    <source>
        <dbReference type="Pfam" id="PF14145"/>
    </source>
</evidence>
<feature type="transmembrane region" description="Helical" evidence="1">
    <location>
        <begin position="71"/>
        <end position="92"/>
    </location>
</feature>
<dbReference type="VEuPathDB" id="FungiDB:SPRG_13081"/>
<feature type="domain" description="YrhK" evidence="2">
    <location>
        <begin position="40"/>
        <end position="90"/>
    </location>
</feature>
<dbReference type="AlphaFoldDB" id="A0A067C075"/>